<feature type="transmembrane region" description="Helical" evidence="2">
    <location>
        <begin position="6"/>
        <end position="29"/>
    </location>
</feature>
<feature type="coiled-coil region" evidence="1">
    <location>
        <begin position="55"/>
        <end position="82"/>
    </location>
</feature>
<dbReference type="RefSeq" id="WP_115543247.1">
    <property type="nucleotide sequence ID" value="NZ_NXLQ01000014.1"/>
</dbReference>
<keyword evidence="2" id="KW-0812">Transmembrane</keyword>
<dbReference type="AlphaFoldDB" id="A0A3D8IJQ3"/>
<keyword evidence="1" id="KW-0175">Coiled coil</keyword>
<name>A0A3D8IJQ3_9HELI</name>
<keyword evidence="2" id="KW-1133">Transmembrane helix</keyword>
<dbReference type="EMBL" id="NXLQ01000014">
    <property type="protein sequence ID" value="RDU65260.1"/>
    <property type="molecule type" value="Genomic_DNA"/>
</dbReference>
<sequence length="136" mass="15674">MDNTNLIFIGGSFVVVVVLFIFALFKFVLSNKPKAKEFSIDIENSFGLESIMMVLDSSQSSLQDLQDAMDKLFEEYDKLDINKQKIKSILLALCQHKNTEKNIILDTQKKFQEKHPELAMEFERAVKRGLDARGRR</sequence>
<proteinExistence type="predicted"/>
<keyword evidence="2" id="KW-0472">Membrane</keyword>
<organism evidence="3 4">
    <name type="scientific">Helicobacter didelphidarum</name>
    <dbReference type="NCBI Taxonomy" id="2040648"/>
    <lineage>
        <taxon>Bacteria</taxon>
        <taxon>Pseudomonadati</taxon>
        <taxon>Campylobacterota</taxon>
        <taxon>Epsilonproteobacteria</taxon>
        <taxon>Campylobacterales</taxon>
        <taxon>Helicobacteraceae</taxon>
        <taxon>Helicobacter</taxon>
    </lineage>
</organism>
<comment type="caution">
    <text evidence="3">The sequence shown here is derived from an EMBL/GenBank/DDBJ whole genome shotgun (WGS) entry which is preliminary data.</text>
</comment>
<dbReference type="OrthoDB" id="5325771at2"/>
<protein>
    <submittedName>
        <fullName evidence="3">Uncharacterized protein</fullName>
    </submittedName>
</protein>
<gene>
    <name evidence="3" type="ORF">CQA53_06700</name>
</gene>
<evidence type="ECO:0000313" key="3">
    <source>
        <dbReference type="EMBL" id="RDU65260.1"/>
    </source>
</evidence>
<evidence type="ECO:0000256" key="2">
    <source>
        <dbReference type="SAM" id="Phobius"/>
    </source>
</evidence>
<keyword evidence="4" id="KW-1185">Reference proteome</keyword>
<reference evidence="3 4" key="1">
    <citation type="submission" date="2018-04" db="EMBL/GenBank/DDBJ databases">
        <title>Novel Campyloabacter and Helicobacter Species and Strains.</title>
        <authorList>
            <person name="Mannion A.J."/>
            <person name="Shen Z."/>
            <person name="Fox J.G."/>
        </authorList>
    </citation>
    <scope>NUCLEOTIDE SEQUENCE [LARGE SCALE GENOMIC DNA]</scope>
    <source>
        <strain evidence="3 4">MIT 17-337</strain>
    </source>
</reference>
<evidence type="ECO:0000256" key="1">
    <source>
        <dbReference type="SAM" id="Coils"/>
    </source>
</evidence>
<evidence type="ECO:0000313" key="4">
    <source>
        <dbReference type="Proteomes" id="UP000256379"/>
    </source>
</evidence>
<accession>A0A3D8IJQ3</accession>
<dbReference type="Proteomes" id="UP000256379">
    <property type="component" value="Unassembled WGS sequence"/>
</dbReference>